<evidence type="ECO:0000259" key="7">
    <source>
        <dbReference type="PROSITE" id="PS50048"/>
    </source>
</evidence>
<keyword evidence="2" id="KW-0805">Transcription regulation</keyword>
<dbReference type="GO" id="GO:0000976">
    <property type="term" value="F:transcription cis-regulatory region binding"/>
    <property type="evidence" value="ECO:0007669"/>
    <property type="project" value="TreeGrafter"/>
</dbReference>
<dbReference type="SMART" id="SM00066">
    <property type="entry name" value="GAL4"/>
    <property type="match status" value="1"/>
</dbReference>
<dbReference type="GO" id="GO:0005634">
    <property type="term" value="C:nucleus"/>
    <property type="evidence" value="ECO:0007669"/>
    <property type="project" value="UniProtKB-SubCell"/>
</dbReference>
<feature type="domain" description="Zn(2)-C6 fungal-type" evidence="7">
    <location>
        <begin position="23"/>
        <end position="53"/>
    </location>
</feature>
<dbReference type="SUPFAM" id="SSF57701">
    <property type="entry name" value="Zn2/Cys6 DNA-binding domain"/>
    <property type="match status" value="1"/>
</dbReference>
<dbReference type="PROSITE" id="PS50048">
    <property type="entry name" value="ZN2_CY6_FUNGAL_2"/>
    <property type="match status" value="1"/>
</dbReference>
<reference evidence="8" key="1">
    <citation type="submission" date="2021-12" db="EMBL/GenBank/DDBJ databases">
        <title>Convergent genome expansion in fungi linked to evolution of root-endophyte symbiosis.</title>
        <authorList>
            <consortium name="DOE Joint Genome Institute"/>
            <person name="Ke Y.-H."/>
            <person name="Bonito G."/>
            <person name="Liao H.-L."/>
            <person name="Looney B."/>
            <person name="Rojas-Flechas A."/>
            <person name="Nash J."/>
            <person name="Hameed K."/>
            <person name="Schadt C."/>
            <person name="Martin F."/>
            <person name="Crous P.W."/>
            <person name="Miettinen O."/>
            <person name="Magnuson J.K."/>
            <person name="Labbe J."/>
            <person name="Jacobson D."/>
            <person name="Doktycz M.J."/>
            <person name="Veneault-Fourrey C."/>
            <person name="Kuo A."/>
            <person name="Mondo S."/>
            <person name="Calhoun S."/>
            <person name="Riley R."/>
            <person name="Ohm R."/>
            <person name="LaButti K."/>
            <person name="Andreopoulos B."/>
            <person name="Pangilinan J."/>
            <person name="Nolan M."/>
            <person name="Tritt A."/>
            <person name="Clum A."/>
            <person name="Lipzen A."/>
            <person name="Daum C."/>
            <person name="Barry K."/>
            <person name="Grigoriev I.V."/>
            <person name="Vilgalys R."/>
        </authorList>
    </citation>
    <scope>NUCLEOTIDE SEQUENCE</scope>
    <source>
        <strain evidence="8">PMI_201</strain>
    </source>
</reference>
<feature type="compositionally biased region" description="Basic residues" evidence="6">
    <location>
        <begin position="56"/>
        <end position="66"/>
    </location>
</feature>
<keyword evidence="4" id="KW-0804">Transcription</keyword>
<accession>A0AAD4KY35</accession>
<dbReference type="EMBL" id="JAJTJA010000002">
    <property type="protein sequence ID" value="KAH8703027.1"/>
    <property type="molecule type" value="Genomic_DNA"/>
</dbReference>
<proteinExistence type="predicted"/>
<dbReference type="Pfam" id="PF00172">
    <property type="entry name" value="Zn_clus"/>
    <property type="match status" value="1"/>
</dbReference>
<dbReference type="InterPro" id="IPR001138">
    <property type="entry name" value="Zn2Cys6_DnaBD"/>
</dbReference>
<dbReference type="Proteomes" id="UP001201262">
    <property type="component" value="Unassembled WGS sequence"/>
</dbReference>
<dbReference type="PROSITE" id="PS00463">
    <property type="entry name" value="ZN2_CY6_FUNGAL_1"/>
    <property type="match status" value="1"/>
</dbReference>
<evidence type="ECO:0000313" key="9">
    <source>
        <dbReference type="Proteomes" id="UP001201262"/>
    </source>
</evidence>
<keyword evidence="3" id="KW-0238">DNA-binding</keyword>
<dbReference type="PANTHER" id="PTHR37534">
    <property type="entry name" value="TRANSCRIPTIONAL ACTIVATOR PROTEIN UGA3"/>
    <property type="match status" value="1"/>
</dbReference>
<keyword evidence="9" id="KW-1185">Reference proteome</keyword>
<comment type="subcellular location">
    <subcellularLocation>
        <location evidence="1">Nucleus</location>
    </subcellularLocation>
</comment>
<dbReference type="CDD" id="cd00067">
    <property type="entry name" value="GAL4"/>
    <property type="match status" value="1"/>
</dbReference>
<dbReference type="GeneID" id="70250013"/>
<dbReference type="GO" id="GO:0008270">
    <property type="term" value="F:zinc ion binding"/>
    <property type="evidence" value="ECO:0007669"/>
    <property type="project" value="InterPro"/>
</dbReference>
<dbReference type="Pfam" id="PF11951">
    <property type="entry name" value="Fungal_trans_2"/>
    <property type="match status" value="1"/>
</dbReference>
<dbReference type="InterPro" id="IPR036864">
    <property type="entry name" value="Zn2-C6_fun-type_DNA-bd_sf"/>
</dbReference>
<evidence type="ECO:0000313" key="8">
    <source>
        <dbReference type="EMBL" id="KAH8703027.1"/>
    </source>
</evidence>
<sequence>MSSPSNSQCRPSPANQVFRSRLGCWTCREKKVKCDEQRPRCRRCIRLGRSCDYTQRPRKKYTRRSQGKGAEIHDDPDTGPLSLPSGSPDDGSLRAVIIHADHQGETQHRSGMPTLLDDSSPTQTDYLRFLSASDHEAIDYFRSVLSTLVDTKLPEHSGPAMVWTLAQRNPMLLHMVCTLGAQNLSYQTTLAQDQVRFRRAQAMQHYGDALQLLSAATHNIHAVHMSDFDCILATLWLMIVYEQKYGDGRGVGLIAHFQGAALLLKDHLRNICGTLTDLDATHNLNSTLSPISSRMVIWISLTDGGATFNEIRSGFNHLLGEALQHGSHVNVVIMRLRLIVALHKHSNLAYREIWGDSYPQTQLLEDLASEHLFYLQSEAGQLRYVISQHVEGDHTDLEAQTYSTHHIIQAIQDLERRYSGYIEAATLLDLPEEGSQRRFVMNIRTAVAWYYAVLLYFHAFCPSDNSTQRQRALGETMKLCGKAFQDHKERAMLQMAWPLYVAALETDDIIHQNWILDRYDALQNYGENYRRAYEALRLVLSQPRRTPIDRYEFLQRGGGNENFTI</sequence>
<gene>
    <name evidence="8" type="ORF">BGW36DRAFT_422608</name>
</gene>
<dbReference type="AlphaFoldDB" id="A0AAD4KY35"/>
<keyword evidence="5" id="KW-0539">Nucleus</keyword>
<evidence type="ECO:0000256" key="2">
    <source>
        <dbReference type="ARBA" id="ARBA00023015"/>
    </source>
</evidence>
<organism evidence="8 9">
    <name type="scientific">Talaromyces proteolyticus</name>
    <dbReference type="NCBI Taxonomy" id="1131652"/>
    <lineage>
        <taxon>Eukaryota</taxon>
        <taxon>Fungi</taxon>
        <taxon>Dikarya</taxon>
        <taxon>Ascomycota</taxon>
        <taxon>Pezizomycotina</taxon>
        <taxon>Eurotiomycetes</taxon>
        <taxon>Eurotiomycetidae</taxon>
        <taxon>Eurotiales</taxon>
        <taxon>Trichocomaceae</taxon>
        <taxon>Talaromyces</taxon>
        <taxon>Talaromyces sect. Bacilispori</taxon>
    </lineage>
</organism>
<dbReference type="PANTHER" id="PTHR37534:SF49">
    <property type="entry name" value="LYSINE BIOSYNTHESIS REGULATORY PROTEIN LYS14"/>
    <property type="match status" value="1"/>
</dbReference>
<comment type="caution">
    <text evidence="8">The sequence shown here is derived from an EMBL/GenBank/DDBJ whole genome shotgun (WGS) entry which is preliminary data.</text>
</comment>
<dbReference type="RefSeq" id="XP_046076045.1">
    <property type="nucleotide sequence ID" value="XM_046219726.1"/>
</dbReference>
<name>A0AAD4KY35_9EURO</name>
<dbReference type="GO" id="GO:0045944">
    <property type="term" value="P:positive regulation of transcription by RNA polymerase II"/>
    <property type="evidence" value="ECO:0007669"/>
    <property type="project" value="TreeGrafter"/>
</dbReference>
<evidence type="ECO:0000256" key="4">
    <source>
        <dbReference type="ARBA" id="ARBA00023163"/>
    </source>
</evidence>
<evidence type="ECO:0000256" key="3">
    <source>
        <dbReference type="ARBA" id="ARBA00023125"/>
    </source>
</evidence>
<evidence type="ECO:0000256" key="6">
    <source>
        <dbReference type="SAM" id="MobiDB-lite"/>
    </source>
</evidence>
<feature type="region of interest" description="Disordered" evidence="6">
    <location>
        <begin position="56"/>
        <end position="90"/>
    </location>
</feature>
<dbReference type="GO" id="GO:0000981">
    <property type="term" value="F:DNA-binding transcription factor activity, RNA polymerase II-specific"/>
    <property type="evidence" value="ECO:0007669"/>
    <property type="project" value="InterPro"/>
</dbReference>
<dbReference type="InterPro" id="IPR021858">
    <property type="entry name" value="Fun_TF"/>
</dbReference>
<evidence type="ECO:0000256" key="1">
    <source>
        <dbReference type="ARBA" id="ARBA00004123"/>
    </source>
</evidence>
<dbReference type="Gene3D" id="4.10.240.10">
    <property type="entry name" value="Zn(2)-C6 fungal-type DNA-binding domain"/>
    <property type="match status" value="1"/>
</dbReference>
<evidence type="ECO:0000256" key="5">
    <source>
        <dbReference type="ARBA" id="ARBA00023242"/>
    </source>
</evidence>
<protein>
    <submittedName>
        <fullName evidence="8">Fungal-specific transcription factor domain-containing protein</fullName>
    </submittedName>
</protein>